<dbReference type="InterPro" id="IPR016161">
    <property type="entry name" value="Ald_DH/histidinol_DH"/>
</dbReference>
<dbReference type="SUPFAM" id="SSF53720">
    <property type="entry name" value="ALDH-like"/>
    <property type="match status" value="1"/>
</dbReference>
<dbReference type="Pfam" id="PF00171">
    <property type="entry name" value="Aldedh"/>
    <property type="match status" value="1"/>
</dbReference>
<keyword evidence="6" id="KW-1185">Reference proteome</keyword>
<dbReference type="EC" id="1.2.1.3" evidence="5"/>
<evidence type="ECO:0000313" key="5">
    <source>
        <dbReference type="EMBL" id="GAL31888.1"/>
    </source>
</evidence>
<dbReference type="EMBL" id="BBMT01000001">
    <property type="protein sequence ID" value="GAL31888.1"/>
    <property type="molecule type" value="Genomic_DNA"/>
</dbReference>
<dbReference type="InterPro" id="IPR029510">
    <property type="entry name" value="Ald_DH_CS_GLU"/>
</dbReference>
<reference evidence="5 6" key="1">
    <citation type="submission" date="2014-09" db="EMBL/GenBank/DDBJ databases">
        <title>Vibrio maritimus JCM 19240. (C210) whole genome shotgun sequence.</title>
        <authorList>
            <person name="Sawabe T."/>
            <person name="Meirelles P."/>
            <person name="Nakanishi M."/>
            <person name="Sayaka M."/>
            <person name="Hattori M."/>
            <person name="Ohkuma M."/>
        </authorList>
    </citation>
    <scope>NUCLEOTIDE SEQUENCE [LARGE SCALE GENOMIC DNA]</scope>
    <source>
        <strain evidence="5 6">JCM 19240</strain>
    </source>
</reference>
<dbReference type="PANTHER" id="PTHR11699">
    <property type="entry name" value="ALDEHYDE DEHYDROGENASE-RELATED"/>
    <property type="match status" value="1"/>
</dbReference>
<dbReference type="InterPro" id="IPR016162">
    <property type="entry name" value="Ald_DH_N"/>
</dbReference>
<sequence>MEVGGAVAWTRYSTSIEIPVEIYEDSPSKQIEGRRKPVGVVGSITPWNWPLMIAIWHIIPALRMGNTVINKPSELTPVNTLLFGELLQDVLPKGVLSILSGDGALGKAMSEHTSIDKIVFTGSTATGQKIMQSAAGNLKKLTLELGGNDAGIVLPGSELNAIAEGLFNSAFINMGQTCAALKRLYVHQSQHDELCELLAGIAEKQVVGDGMVQSTTFGPIQNVNQLEKVVSLVEQARKDGATIYCGGRRSETSGYFYPPTIVGNAKNGMSIVDEEQFGPVLPVVPYSSLEEAVAMANKVDVGLGGSVWGILKLQQL</sequence>
<evidence type="ECO:0000256" key="3">
    <source>
        <dbReference type="RuleBase" id="RU003345"/>
    </source>
</evidence>
<dbReference type="PROSITE" id="PS00070">
    <property type="entry name" value="ALDEHYDE_DEHYDR_CYS"/>
    <property type="match status" value="1"/>
</dbReference>
<feature type="domain" description="Aldehyde dehydrogenase" evidence="4">
    <location>
        <begin position="25"/>
        <end position="309"/>
    </location>
</feature>
<comment type="caution">
    <text evidence="5">The sequence shown here is derived from an EMBL/GenBank/DDBJ whole genome shotgun (WGS) entry which is preliminary data.</text>
</comment>
<dbReference type="InterPro" id="IPR015590">
    <property type="entry name" value="Aldehyde_DH_dom"/>
</dbReference>
<feature type="active site" evidence="2">
    <location>
        <position position="144"/>
    </location>
</feature>
<keyword evidence="1 3" id="KW-0560">Oxidoreductase</keyword>
<comment type="similarity">
    <text evidence="3">Belongs to the aldehyde dehydrogenase family.</text>
</comment>
<dbReference type="Gene3D" id="3.40.605.10">
    <property type="entry name" value="Aldehyde Dehydrogenase, Chain A, domain 1"/>
    <property type="match status" value="1"/>
</dbReference>
<dbReference type="PROSITE" id="PS00687">
    <property type="entry name" value="ALDEHYDE_DEHYDR_GLU"/>
    <property type="match status" value="1"/>
</dbReference>
<dbReference type="Proteomes" id="UP000029224">
    <property type="component" value="Unassembled WGS sequence"/>
</dbReference>
<protein>
    <submittedName>
        <fullName evidence="5">Aldehyde dehydrogenase</fullName>
        <ecNumber evidence="5">1.2.1.3</ecNumber>
    </submittedName>
</protein>
<dbReference type="AlphaFoldDB" id="A0A090SYA4"/>
<name>A0A090SYA4_9VIBR</name>
<dbReference type="InterPro" id="IPR016160">
    <property type="entry name" value="Ald_DH_CS_CYS"/>
</dbReference>
<evidence type="ECO:0000256" key="1">
    <source>
        <dbReference type="ARBA" id="ARBA00023002"/>
    </source>
</evidence>
<dbReference type="InterPro" id="IPR016163">
    <property type="entry name" value="Ald_DH_C"/>
</dbReference>
<dbReference type="Gene3D" id="3.40.309.10">
    <property type="entry name" value="Aldehyde Dehydrogenase, Chain A, domain 2"/>
    <property type="match status" value="1"/>
</dbReference>
<gene>
    <name evidence="5" type="ORF">JCM19240_5319</name>
</gene>
<organism evidence="5 6">
    <name type="scientific">Vibrio maritimus</name>
    <dbReference type="NCBI Taxonomy" id="990268"/>
    <lineage>
        <taxon>Bacteria</taxon>
        <taxon>Pseudomonadati</taxon>
        <taxon>Pseudomonadota</taxon>
        <taxon>Gammaproteobacteria</taxon>
        <taxon>Vibrionales</taxon>
        <taxon>Vibrionaceae</taxon>
        <taxon>Vibrio</taxon>
    </lineage>
</organism>
<reference evidence="5 6" key="2">
    <citation type="submission" date="2014-09" db="EMBL/GenBank/DDBJ databases">
        <authorList>
            <consortium name="NBRP consortium"/>
            <person name="Sawabe T."/>
            <person name="Meirelles P."/>
            <person name="Nakanishi M."/>
            <person name="Sayaka M."/>
            <person name="Hattori M."/>
            <person name="Ohkuma M."/>
        </authorList>
    </citation>
    <scope>NUCLEOTIDE SEQUENCE [LARGE SCALE GENOMIC DNA]</scope>
    <source>
        <strain evidence="5 6">JCM 19240</strain>
    </source>
</reference>
<proteinExistence type="inferred from homology"/>
<evidence type="ECO:0000256" key="2">
    <source>
        <dbReference type="PROSITE-ProRule" id="PRU10007"/>
    </source>
</evidence>
<dbReference type="GO" id="GO:0004029">
    <property type="term" value="F:aldehyde dehydrogenase (NAD+) activity"/>
    <property type="evidence" value="ECO:0007669"/>
    <property type="project" value="UniProtKB-EC"/>
</dbReference>
<evidence type="ECO:0000313" key="6">
    <source>
        <dbReference type="Proteomes" id="UP000029224"/>
    </source>
</evidence>
<accession>A0A090SYA4</accession>
<evidence type="ECO:0000259" key="4">
    <source>
        <dbReference type="Pfam" id="PF00171"/>
    </source>
</evidence>